<dbReference type="EMBL" id="SNXZ01000001">
    <property type="protein sequence ID" value="TDQ04106.1"/>
    <property type="molecule type" value="Genomic_DNA"/>
</dbReference>
<name>A0A4R6SIK1_LABRH</name>
<dbReference type="OrthoDB" id="2751008at2"/>
<proteinExistence type="predicted"/>
<evidence type="ECO:0000313" key="3">
    <source>
        <dbReference type="Proteomes" id="UP000295444"/>
    </source>
</evidence>
<dbReference type="RefSeq" id="WP_133847073.1">
    <property type="nucleotide sequence ID" value="NZ_SNXZ01000001.1"/>
</dbReference>
<evidence type="ECO:0000313" key="2">
    <source>
        <dbReference type="EMBL" id="TDQ04106.1"/>
    </source>
</evidence>
<reference evidence="2 3" key="1">
    <citation type="submission" date="2019-03" db="EMBL/GenBank/DDBJ databases">
        <title>Genomic Encyclopedia of Type Strains, Phase IV (KMG-IV): sequencing the most valuable type-strain genomes for metagenomic binning, comparative biology and taxonomic classification.</title>
        <authorList>
            <person name="Goeker M."/>
        </authorList>
    </citation>
    <scope>NUCLEOTIDE SEQUENCE [LARGE SCALE GENOMIC DNA]</scope>
    <source>
        <strain evidence="2 3">DSM 45361</strain>
    </source>
</reference>
<accession>A0A4R6SIK1</accession>
<feature type="domain" description="Deoxyribonuclease NucA/NucB" evidence="1">
    <location>
        <begin position="98"/>
        <end position="182"/>
    </location>
</feature>
<dbReference type="InterPro" id="IPR029476">
    <property type="entry name" value="DNase_NucA_NucB"/>
</dbReference>
<dbReference type="Pfam" id="PF14040">
    <property type="entry name" value="DNase_NucA_NucB"/>
    <property type="match status" value="1"/>
</dbReference>
<organism evidence="2 3">
    <name type="scientific">Labedaea rhizosphaerae</name>
    <dbReference type="NCBI Taxonomy" id="598644"/>
    <lineage>
        <taxon>Bacteria</taxon>
        <taxon>Bacillati</taxon>
        <taxon>Actinomycetota</taxon>
        <taxon>Actinomycetes</taxon>
        <taxon>Pseudonocardiales</taxon>
        <taxon>Pseudonocardiaceae</taxon>
        <taxon>Labedaea</taxon>
    </lineage>
</organism>
<protein>
    <submittedName>
        <fullName evidence="2">Deoxyribonuclease NucA/NucB</fullName>
    </submittedName>
</protein>
<dbReference type="AlphaFoldDB" id="A0A4R6SIK1"/>
<evidence type="ECO:0000259" key="1">
    <source>
        <dbReference type="Pfam" id="PF14040"/>
    </source>
</evidence>
<sequence>MARSRTSTFVPLLIVLGVIAVLSPQLIGKVGGLFGDSEPTLIGTGETAFLVGSDGESEAERCDADELLRNRRCDKLKVVVIDAAKMPFIARNIKLAWTDGKPAVLTRNSTKRATNRAAACGGFVAKYPRGSCDEYAFATTEQGGAGARTEEVPLREQRCQGGAVNAGYVRANIQQGEDFLVVIWSPSDIAGSAFTGDDAAKDQSCDG</sequence>
<dbReference type="Proteomes" id="UP000295444">
    <property type="component" value="Unassembled WGS sequence"/>
</dbReference>
<comment type="caution">
    <text evidence="2">The sequence shown here is derived from an EMBL/GenBank/DDBJ whole genome shotgun (WGS) entry which is preliminary data.</text>
</comment>
<keyword evidence="3" id="KW-1185">Reference proteome</keyword>
<gene>
    <name evidence="2" type="ORF">EV186_10147</name>
</gene>